<sequence>MKRRKTYRNFGYFGFNGYEAPRVIADSLLLKRAQAMDLSNEFPVGNFSYDISNMTLTQLQTDLTKSKAELAKRMSVKESTLIYSGDTPTEEKVVRHIWAVESAHEVYFHIQDIENRIGLLDGTGIKHGVESRKWVQDIIGNEFGPFSKASQTGSQAQYDTIQLDMWDYTLSDMVGGRDTGNGTGAGNGIDTGTDNDNSIPELPNVDTNAKSAGTGANTPVYVVLIGVIGIVVYLFYIAKKK</sequence>
<feature type="transmembrane region" description="Helical" evidence="2">
    <location>
        <begin position="220"/>
        <end position="238"/>
    </location>
</feature>
<accession>A0A6M3KGV1</accession>
<keyword evidence="2" id="KW-0812">Transmembrane</keyword>
<proteinExistence type="predicted"/>
<dbReference type="EMBL" id="MT142439">
    <property type="protein sequence ID" value="QJA80864.1"/>
    <property type="molecule type" value="Genomic_DNA"/>
</dbReference>
<keyword evidence="2" id="KW-0472">Membrane</keyword>
<protein>
    <submittedName>
        <fullName evidence="3">Uncharacterized protein</fullName>
    </submittedName>
</protein>
<organism evidence="3">
    <name type="scientific">viral metagenome</name>
    <dbReference type="NCBI Taxonomy" id="1070528"/>
    <lineage>
        <taxon>unclassified sequences</taxon>
        <taxon>metagenomes</taxon>
        <taxon>organismal metagenomes</taxon>
    </lineage>
</organism>
<feature type="compositionally biased region" description="Gly residues" evidence="1">
    <location>
        <begin position="179"/>
        <end position="189"/>
    </location>
</feature>
<evidence type="ECO:0000313" key="3">
    <source>
        <dbReference type="EMBL" id="QJA80864.1"/>
    </source>
</evidence>
<evidence type="ECO:0000256" key="1">
    <source>
        <dbReference type="SAM" id="MobiDB-lite"/>
    </source>
</evidence>
<evidence type="ECO:0000256" key="2">
    <source>
        <dbReference type="SAM" id="Phobius"/>
    </source>
</evidence>
<name>A0A6M3KGV1_9ZZZZ</name>
<feature type="region of interest" description="Disordered" evidence="1">
    <location>
        <begin position="179"/>
        <end position="199"/>
    </location>
</feature>
<reference evidence="3" key="1">
    <citation type="submission" date="2020-03" db="EMBL/GenBank/DDBJ databases">
        <title>The deep terrestrial virosphere.</title>
        <authorList>
            <person name="Holmfeldt K."/>
            <person name="Nilsson E."/>
            <person name="Simone D."/>
            <person name="Lopez-Fernandez M."/>
            <person name="Wu X."/>
            <person name="de Brujin I."/>
            <person name="Lundin D."/>
            <person name="Andersson A."/>
            <person name="Bertilsson S."/>
            <person name="Dopson M."/>
        </authorList>
    </citation>
    <scope>NUCLEOTIDE SEQUENCE</scope>
    <source>
        <strain evidence="3">MM415A00629</strain>
    </source>
</reference>
<dbReference type="AlphaFoldDB" id="A0A6M3KGV1"/>
<gene>
    <name evidence="3" type="ORF">MM415A00629_0003</name>
</gene>
<keyword evidence="2" id="KW-1133">Transmembrane helix</keyword>